<dbReference type="PANTHER" id="PTHR33932:SF4">
    <property type="entry name" value="NA(+)_H(+) ANTIPORTER SUBUNIT B"/>
    <property type="match status" value="1"/>
</dbReference>
<dbReference type="InterPro" id="IPR007182">
    <property type="entry name" value="MnhB"/>
</dbReference>
<feature type="transmembrane region" description="Helical" evidence="7">
    <location>
        <begin position="95"/>
        <end position="116"/>
    </location>
</feature>
<feature type="domain" description="MrpA C-terminal/MbhD" evidence="9">
    <location>
        <begin position="13"/>
        <end position="77"/>
    </location>
</feature>
<evidence type="ECO:0000259" key="8">
    <source>
        <dbReference type="Pfam" id="PF04039"/>
    </source>
</evidence>
<comment type="subcellular location">
    <subcellularLocation>
        <location evidence="1">Cell membrane</location>
        <topology evidence="1">Multi-pass membrane protein</topology>
    </subcellularLocation>
</comment>
<feature type="domain" description="Na+/H+ antiporter MnhB subunit-related protein" evidence="8">
    <location>
        <begin position="194"/>
        <end position="308"/>
    </location>
</feature>
<dbReference type="InterPro" id="IPR025383">
    <property type="entry name" value="MrpA_C/MbhD"/>
</dbReference>
<dbReference type="InterPro" id="IPR050622">
    <property type="entry name" value="CPA3_antiporter_subunitB"/>
</dbReference>
<feature type="transmembrane region" description="Helical" evidence="7">
    <location>
        <begin position="155"/>
        <end position="173"/>
    </location>
</feature>
<evidence type="ECO:0000256" key="4">
    <source>
        <dbReference type="ARBA" id="ARBA00022692"/>
    </source>
</evidence>
<name>A0A5B0E0U8_9HYPH</name>
<keyword evidence="3" id="KW-1003">Cell membrane</keyword>
<evidence type="ECO:0000313" key="11">
    <source>
        <dbReference type="Proteomes" id="UP000324738"/>
    </source>
</evidence>
<dbReference type="OrthoDB" id="4962908at2"/>
<evidence type="ECO:0000256" key="6">
    <source>
        <dbReference type="ARBA" id="ARBA00023136"/>
    </source>
</evidence>
<accession>A0A5B0E0U8</accession>
<comment type="similarity">
    <text evidence="2">Belongs to the CPA3 antiporters (TC 2.A.63) subunit B family.</text>
</comment>
<evidence type="ECO:0000259" key="9">
    <source>
        <dbReference type="Pfam" id="PF13244"/>
    </source>
</evidence>
<sequence length="317" mass="32404">MMLETALDVVIGLMVLCLAAWTIRVRDSLAATAGFIAYGLLLGLVWVRLGSIDIALTEAAIGGGLTGALLLRAATRLRFQTQAPQHETMRPASGLIRAITALCCGSVTLALGALVLNLPDEAATLAPAAAAELARTGVGNPVTAVLLAYRSLDTLLEMIVLLLALIGVWSLATDDAWGGRAGPQFAQSGGPLPFLAQLLPPFTVLIGIALVWIGADAPGGAFQGGTVIAAGWTLVILAGLRPAPRISSRALRAALVAGPVFFIAVGFVGAALWGGFLAYPAGWAKPVIVAVEAMLTLSIAVTLAMLVAGPPLHGEAR</sequence>
<dbReference type="Pfam" id="PF04039">
    <property type="entry name" value="MnhB"/>
    <property type="match status" value="1"/>
</dbReference>
<keyword evidence="5 7" id="KW-1133">Transmembrane helix</keyword>
<gene>
    <name evidence="10" type="ORF">FPY71_01995</name>
</gene>
<feature type="transmembrane region" description="Helical" evidence="7">
    <location>
        <begin position="30"/>
        <end position="49"/>
    </location>
</feature>
<evidence type="ECO:0000256" key="5">
    <source>
        <dbReference type="ARBA" id="ARBA00022989"/>
    </source>
</evidence>
<dbReference type="Pfam" id="PF13244">
    <property type="entry name" value="MbhD"/>
    <property type="match status" value="1"/>
</dbReference>
<dbReference type="EMBL" id="VTWH01000001">
    <property type="protein sequence ID" value="KAA0971922.1"/>
    <property type="molecule type" value="Genomic_DNA"/>
</dbReference>
<keyword evidence="11" id="KW-1185">Reference proteome</keyword>
<keyword evidence="6 7" id="KW-0472">Membrane</keyword>
<dbReference type="AlphaFoldDB" id="A0A5B0E0U8"/>
<protein>
    <submittedName>
        <fullName evidence="10">DUF4040 domain-containing protein</fullName>
    </submittedName>
</protein>
<reference evidence="10 11" key="1">
    <citation type="submission" date="2019-08" db="EMBL/GenBank/DDBJ databases">
        <title>Aureimonas fodiniaquatilis sp. nov., isolated from a coal mine wastewater.</title>
        <authorList>
            <person name="Kim W."/>
        </authorList>
    </citation>
    <scope>NUCLEOTIDE SEQUENCE [LARGE SCALE GENOMIC DNA]</scope>
    <source>
        <strain evidence="10 11">CAU 1482</strain>
    </source>
</reference>
<evidence type="ECO:0000256" key="1">
    <source>
        <dbReference type="ARBA" id="ARBA00004651"/>
    </source>
</evidence>
<dbReference type="RefSeq" id="WP_149297130.1">
    <property type="nucleotide sequence ID" value="NZ_VTWH01000001.1"/>
</dbReference>
<feature type="transmembrane region" description="Helical" evidence="7">
    <location>
        <begin position="252"/>
        <end position="275"/>
    </location>
</feature>
<organism evidence="10 11">
    <name type="scientific">Aureimonas fodinaquatilis</name>
    <dbReference type="NCBI Taxonomy" id="2565783"/>
    <lineage>
        <taxon>Bacteria</taxon>
        <taxon>Pseudomonadati</taxon>
        <taxon>Pseudomonadota</taxon>
        <taxon>Alphaproteobacteria</taxon>
        <taxon>Hyphomicrobiales</taxon>
        <taxon>Aurantimonadaceae</taxon>
        <taxon>Aureimonas</taxon>
    </lineage>
</organism>
<dbReference type="Proteomes" id="UP000324738">
    <property type="component" value="Unassembled WGS sequence"/>
</dbReference>
<comment type="caution">
    <text evidence="10">The sequence shown here is derived from an EMBL/GenBank/DDBJ whole genome shotgun (WGS) entry which is preliminary data.</text>
</comment>
<evidence type="ECO:0000313" key="10">
    <source>
        <dbReference type="EMBL" id="KAA0971922.1"/>
    </source>
</evidence>
<keyword evidence="4 7" id="KW-0812">Transmembrane</keyword>
<feature type="transmembrane region" description="Helical" evidence="7">
    <location>
        <begin position="287"/>
        <end position="308"/>
    </location>
</feature>
<feature type="transmembrane region" description="Helical" evidence="7">
    <location>
        <begin position="55"/>
        <end position="74"/>
    </location>
</feature>
<dbReference type="PANTHER" id="PTHR33932">
    <property type="entry name" value="NA(+)/H(+) ANTIPORTER SUBUNIT B"/>
    <property type="match status" value="1"/>
</dbReference>
<feature type="transmembrane region" description="Helical" evidence="7">
    <location>
        <begin position="194"/>
        <end position="215"/>
    </location>
</feature>
<evidence type="ECO:0000256" key="2">
    <source>
        <dbReference type="ARBA" id="ARBA00009425"/>
    </source>
</evidence>
<evidence type="ECO:0000256" key="3">
    <source>
        <dbReference type="ARBA" id="ARBA00022475"/>
    </source>
</evidence>
<evidence type="ECO:0000256" key="7">
    <source>
        <dbReference type="SAM" id="Phobius"/>
    </source>
</evidence>
<dbReference type="GO" id="GO:0005886">
    <property type="term" value="C:plasma membrane"/>
    <property type="evidence" value="ECO:0007669"/>
    <property type="project" value="UniProtKB-SubCell"/>
</dbReference>
<proteinExistence type="inferred from homology"/>
<feature type="transmembrane region" description="Helical" evidence="7">
    <location>
        <begin position="6"/>
        <end position="23"/>
    </location>
</feature>
<feature type="transmembrane region" description="Helical" evidence="7">
    <location>
        <begin position="221"/>
        <end position="240"/>
    </location>
</feature>